<comment type="caution">
    <text evidence="2">The sequence shown here is derived from an EMBL/GenBank/DDBJ whole genome shotgun (WGS) entry which is preliminary data.</text>
</comment>
<dbReference type="EMBL" id="VLTL01000057">
    <property type="protein sequence ID" value="KAA0164367.1"/>
    <property type="molecule type" value="Genomic_DNA"/>
</dbReference>
<organism evidence="2 3">
    <name type="scientific">Cafeteria roenbergensis</name>
    <name type="common">Marine flagellate</name>
    <dbReference type="NCBI Taxonomy" id="33653"/>
    <lineage>
        <taxon>Eukaryota</taxon>
        <taxon>Sar</taxon>
        <taxon>Stramenopiles</taxon>
        <taxon>Bigyra</taxon>
        <taxon>Opalozoa</taxon>
        <taxon>Bicosoecida</taxon>
        <taxon>Cafeteriaceae</taxon>
        <taxon>Cafeteria</taxon>
    </lineage>
</organism>
<gene>
    <name evidence="2" type="ORF">FNF28_03907</name>
</gene>
<feature type="region of interest" description="Disordered" evidence="1">
    <location>
        <begin position="234"/>
        <end position="256"/>
    </location>
</feature>
<evidence type="ECO:0000313" key="3">
    <source>
        <dbReference type="Proteomes" id="UP000324907"/>
    </source>
</evidence>
<evidence type="ECO:0000313" key="2">
    <source>
        <dbReference type="EMBL" id="KAA0164367.1"/>
    </source>
</evidence>
<proteinExistence type="predicted"/>
<accession>A0A5A8DIB4</accession>
<dbReference type="Proteomes" id="UP000324907">
    <property type="component" value="Unassembled WGS sequence"/>
</dbReference>
<reference evidence="2 3" key="1">
    <citation type="submission" date="2019-07" db="EMBL/GenBank/DDBJ databases">
        <title>Genomes of Cafeteria roenbergensis.</title>
        <authorList>
            <person name="Fischer M.G."/>
            <person name="Hackl T."/>
            <person name="Roman M."/>
        </authorList>
    </citation>
    <scope>NUCLEOTIDE SEQUENCE [LARGE SCALE GENOMIC DNA]</scope>
    <source>
        <strain evidence="2 3">RCC970-E3</strain>
    </source>
</reference>
<sequence>MSSRTRRRLQTDRGAPLDGDDEIAELPGSRSLGRAAPRGRSSRARRASTRSATIATDGADTPAEPDEEFTPVQTRSSSTRRRRSRISSTEDEGVLETVRKAMSANRERSGNRFGDAAPPPLHGDMGTPPVESLVDFSRRRRATPTPALGTLIQDQVDPDVSIPASQARGLPAWMIVALVLVVGLLWQQHLSLATQVRQLGGGARAGHTIAPVEAALDRLAKFGQSLDEQLARMDSSVGGAGDHDDGQGAEPAAAASGVAVEHARHVAASVASMVAKALEASDLAKSVDELRQLVDDSHKTTQAAAEAASASKARAEALADDCDAGALRELAVVFPATEEGLKVTARVAPSGFSTDGLVDASGIVRLDLGGAAVQQLEISWTDDGTPAPVCIDNMWSR</sequence>
<feature type="compositionally biased region" description="Low complexity" evidence="1">
    <location>
        <begin position="28"/>
        <end position="39"/>
    </location>
</feature>
<name>A0A5A8DIB4_CAFRO</name>
<feature type="region of interest" description="Disordered" evidence="1">
    <location>
        <begin position="1"/>
        <end position="127"/>
    </location>
</feature>
<evidence type="ECO:0000256" key="1">
    <source>
        <dbReference type="SAM" id="MobiDB-lite"/>
    </source>
</evidence>
<protein>
    <submittedName>
        <fullName evidence="2">Uncharacterized protein</fullName>
    </submittedName>
</protein>
<dbReference type="AlphaFoldDB" id="A0A5A8DIB4"/>